<dbReference type="AlphaFoldDB" id="A0A9W8X9Y4"/>
<dbReference type="OrthoDB" id="5413827at2759"/>
<dbReference type="EMBL" id="JAPEUX010000009">
    <property type="protein sequence ID" value="KAJ4345261.1"/>
    <property type="molecule type" value="Genomic_DNA"/>
</dbReference>
<dbReference type="GeneID" id="80914921"/>
<evidence type="ECO:0000313" key="2">
    <source>
        <dbReference type="Proteomes" id="UP001140513"/>
    </source>
</evidence>
<sequence length="219" mass="24216">MVAMDTGQSQAIGDAVQDALSKPSTTTTKVKLLDNGLLDLSETPAHLVETMIYAETAVLGFVLNTFSFFDGKTSPWLVIDGVLGWAPKQLPAHADVISSITLPLLEWIKVYPAWDRKILSFPALVRARVRDCFPNLAHLVLRSLQAFDEGVEDIRRYYGRFAPQEDRVMLALLGDDEVLQAIRQNVIDQEGDINVEFEFSHGSDADVKLEGGGMVLRSI</sequence>
<protein>
    <submittedName>
        <fullName evidence="1">Uncharacterized protein</fullName>
    </submittedName>
</protein>
<dbReference type="Proteomes" id="UP001140513">
    <property type="component" value="Unassembled WGS sequence"/>
</dbReference>
<accession>A0A9W8X9Y4</accession>
<organism evidence="1 2">
    <name type="scientific">Didymosphaeria variabile</name>
    <dbReference type="NCBI Taxonomy" id="1932322"/>
    <lineage>
        <taxon>Eukaryota</taxon>
        <taxon>Fungi</taxon>
        <taxon>Dikarya</taxon>
        <taxon>Ascomycota</taxon>
        <taxon>Pezizomycotina</taxon>
        <taxon>Dothideomycetes</taxon>
        <taxon>Pleosporomycetidae</taxon>
        <taxon>Pleosporales</taxon>
        <taxon>Massarineae</taxon>
        <taxon>Didymosphaeriaceae</taxon>
        <taxon>Didymosphaeria</taxon>
    </lineage>
</organism>
<dbReference type="RefSeq" id="XP_056065425.1">
    <property type="nucleotide sequence ID" value="XM_056220122.1"/>
</dbReference>
<comment type="caution">
    <text evidence="1">The sequence shown here is derived from an EMBL/GenBank/DDBJ whole genome shotgun (WGS) entry which is preliminary data.</text>
</comment>
<evidence type="ECO:0000313" key="1">
    <source>
        <dbReference type="EMBL" id="KAJ4345261.1"/>
    </source>
</evidence>
<proteinExistence type="predicted"/>
<reference evidence="1" key="1">
    <citation type="submission" date="2022-10" db="EMBL/GenBank/DDBJ databases">
        <title>Tapping the CABI collections for fungal endophytes: first genome assemblies for Collariella, Neodidymelliopsis, Ascochyta clinopodiicola, Didymella pomorum, Didymosphaeria variabile, Neocosmospora piperis and Neocucurbitaria cava.</title>
        <authorList>
            <person name="Hill R."/>
        </authorList>
    </citation>
    <scope>NUCLEOTIDE SEQUENCE</scope>
    <source>
        <strain evidence="1">IMI 356815</strain>
    </source>
</reference>
<gene>
    <name evidence="1" type="ORF">N0V89_011391</name>
</gene>
<name>A0A9W8X9Y4_9PLEO</name>
<keyword evidence="2" id="KW-1185">Reference proteome</keyword>